<dbReference type="RefSeq" id="WP_110047209.1">
    <property type="nucleotide sequence ID" value="NZ_CP054613.1"/>
</dbReference>
<dbReference type="SUPFAM" id="SSF54631">
    <property type="entry name" value="CBS-domain pair"/>
    <property type="match status" value="1"/>
</dbReference>
<dbReference type="CDD" id="cd06161">
    <property type="entry name" value="S2P-M50_SpoIVFB"/>
    <property type="match status" value="1"/>
</dbReference>
<evidence type="ECO:0000256" key="11">
    <source>
        <dbReference type="ARBA" id="ARBA00023136"/>
    </source>
</evidence>
<comment type="subcellular location">
    <subcellularLocation>
        <location evidence="2">Membrane</location>
        <topology evidence="2">Multi-pass membrane protein</topology>
    </subcellularLocation>
</comment>
<dbReference type="EMBL" id="QGTQ01000038">
    <property type="protein sequence ID" value="PWV91964.1"/>
    <property type="molecule type" value="Genomic_DNA"/>
</dbReference>
<keyword evidence="8" id="KW-0862">Zinc</keyword>
<name>A0A2V2YJ09_9BACL</name>
<dbReference type="AlphaFoldDB" id="A0A2V2YJ09"/>
<evidence type="ECO:0000256" key="1">
    <source>
        <dbReference type="ARBA" id="ARBA00001947"/>
    </source>
</evidence>
<keyword evidence="11 12" id="KW-0472">Membrane</keyword>
<evidence type="ECO:0000256" key="9">
    <source>
        <dbReference type="ARBA" id="ARBA00022989"/>
    </source>
</evidence>
<evidence type="ECO:0000256" key="3">
    <source>
        <dbReference type="ARBA" id="ARBA00007931"/>
    </source>
</evidence>
<evidence type="ECO:0000256" key="4">
    <source>
        <dbReference type="ARBA" id="ARBA00022670"/>
    </source>
</evidence>
<evidence type="ECO:0000256" key="10">
    <source>
        <dbReference type="ARBA" id="ARBA00023049"/>
    </source>
</evidence>
<dbReference type="GO" id="GO:0006508">
    <property type="term" value="P:proteolysis"/>
    <property type="evidence" value="ECO:0007669"/>
    <property type="project" value="UniProtKB-KW"/>
</dbReference>
<organism evidence="14 15">
    <name type="scientific">Paenibacillus cellulosilyticus</name>
    <dbReference type="NCBI Taxonomy" id="375489"/>
    <lineage>
        <taxon>Bacteria</taxon>
        <taxon>Bacillati</taxon>
        <taxon>Bacillota</taxon>
        <taxon>Bacilli</taxon>
        <taxon>Bacillales</taxon>
        <taxon>Paenibacillaceae</taxon>
        <taxon>Paenibacillus</taxon>
    </lineage>
</organism>
<keyword evidence="15" id="KW-1185">Reference proteome</keyword>
<dbReference type="Proteomes" id="UP000246635">
    <property type="component" value="Unassembled WGS sequence"/>
</dbReference>
<dbReference type="InterPro" id="IPR008915">
    <property type="entry name" value="Peptidase_M50"/>
</dbReference>
<feature type="transmembrane region" description="Helical" evidence="12">
    <location>
        <begin position="156"/>
        <end position="177"/>
    </location>
</feature>
<accession>A0A2V2YJ09</accession>
<dbReference type="GO" id="GO:0008237">
    <property type="term" value="F:metallopeptidase activity"/>
    <property type="evidence" value="ECO:0007669"/>
    <property type="project" value="UniProtKB-KW"/>
</dbReference>
<evidence type="ECO:0000256" key="2">
    <source>
        <dbReference type="ARBA" id="ARBA00004141"/>
    </source>
</evidence>
<comment type="caution">
    <text evidence="14">The sequence shown here is derived from an EMBL/GenBank/DDBJ whole genome shotgun (WGS) entry which is preliminary data.</text>
</comment>
<keyword evidence="10" id="KW-0482">Metalloprotease</keyword>
<comment type="similarity">
    <text evidence="3">Belongs to the peptidase M50B family.</text>
</comment>
<keyword evidence="4" id="KW-0645">Protease</keyword>
<keyword evidence="5 12" id="KW-0812">Transmembrane</keyword>
<evidence type="ECO:0000256" key="8">
    <source>
        <dbReference type="ARBA" id="ARBA00022833"/>
    </source>
</evidence>
<reference evidence="14 15" key="1">
    <citation type="submission" date="2018-05" db="EMBL/GenBank/DDBJ databases">
        <title>Genomic Encyclopedia of Type Strains, Phase III (KMG-III): the genomes of soil and plant-associated and newly described type strains.</title>
        <authorList>
            <person name="Whitman W."/>
        </authorList>
    </citation>
    <scope>NUCLEOTIDE SEQUENCE [LARGE SCALE GENOMIC DNA]</scope>
    <source>
        <strain evidence="14 15">CECT 5696</strain>
    </source>
</reference>
<dbReference type="GO" id="GO:0046872">
    <property type="term" value="F:metal ion binding"/>
    <property type="evidence" value="ECO:0007669"/>
    <property type="project" value="UniProtKB-KW"/>
</dbReference>
<feature type="transmembrane region" description="Helical" evidence="12">
    <location>
        <begin position="7"/>
        <end position="25"/>
    </location>
</feature>
<keyword evidence="6" id="KW-0479">Metal-binding</keyword>
<gene>
    <name evidence="14" type="ORF">DFQ01_13814</name>
</gene>
<evidence type="ECO:0000256" key="6">
    <source>
        <dbReference type="ARBA" id="ARBA00022723"/>
    </source>
</evidence>
<feature type="domain" description="Peptidase M50" evidence="13">
    <location>
        <begin position="31"/>
        <end position="103"/>
    </location>
</feature>
<dbReference type="PANTHER" id="PTHR39188">
    <property type="entry name" value="MEMBRANE-ASSOCIATED ZINC METALLOPROTEASE M50B"/>
    <property type="match status" value="1"/>
</dbReference>
<feature type="transmembrane region" description="Helical" evidence="12">
    <location>
        <begin position="31"/>
        <end position="52"/>
    </location>
</feature>
<protein>
    <submittedName>
        <fullName evidence="14">Stage IV sporulation protein FB</fullName>
    </submittedName>
</protein>
<evidence type="ECO:0000256" key="5">
    <source>
        <dbReference type="ARBA" id="ARBA00022692"/>
    </source>
</evidence>
<evidence type="ECO:0000256" key="7">
    <source>
        <dbReference type="ARBA" id="ARBA00022801"/>
    </source>
</evidence>
<dbReference type="PANTHER" id="PTHR39188:SF3">
    <property type="entry name" value="STAGE IV SPORULATION PROTEIN FB"/>
    <property type="match status" value="1"/>
</dbReference>
<evidence type="ECO:0000313" key="15">
    <source>
        <dbReference type="Proteomes" id="UP000246635"/>
    </source>
</evidence>
<proteinExistence type="inferred from homology"/>
<dbReference type="InterPro" id="IPR046342">
    <property type="entry name" value="CBS_dom_sf"/>
</dbReference>
<dbReference type="OrthoDB" id="166377at2"/>
<sequence length="293" mass="32486">MIKFRGIVWSVHPLFVIVMLLSAAAGRFAELITLFVLVFVHELGHVVAARSFGWVIREVKLLPFGGVAETEEAGGMPTREEAIVAIAGPMQNVWMAALAWGIGKFGIGDPAWANELVEANMLIALFNLIPIHPLDGGKLLQCLLGRLMPYHHAMAWTIRISITLSVLIGAAALVQQLWPGGGIQLNLLTIALFLLATNWMQRRHMPFLFIRFLMNRERYARKRMDRGASAAPIVVRPEAALHSVLKDFRRDAVHLVYVTTARGELLGILPENELLHGFFASANPNRPVVELII</sequence>
<comment type="cofactor">
    <cofactor evidence="1">
        <name>Zn(2+)</name>
        <dbReference type="ChEBI" id="CHEBI:29105"/>
    </cofactor>
</comment>
<evidence type="ECO:0000256" key="12">
    <source>
        <dbReference type="SAM" id="Phobius"/>
    </source>
</evidence>
<keyword evidence="9 12" id="KW-1133">Transmembrane helix</keyword>
<dbReference type="GO" id="GO:0016020">
    <property type="term" value="C:membrane"/>
    <property type="evidence" value="ECO:0007669"/>
    <property type="project" value="UniProtKB-SubCell"/>
</dbReference>
<dbReference type="Pfam" id="PF02163">
    <property type="entry name" value="Peptidase_M50"/>
    <property type="match status" value="1"/>
</dbReference>
<keyword evidence="7" id="KW-0378">Hydrolase</keyword>
<evidence type="ECO:0000313" key="14">
    <source>
        <dbReference type="EMBL" id="PWV91964.1"/>
    </source>
</evidence>
<feature type="transmembrane region" description="Helical" evidence="12">
    <location>
        <begin position="183"/>
        <end position="201"/>
    </location>
</feature>
<evidence type="ECO:0000259" key="13">
    <source>
        <dbReference type="Pfam" id="PF02163"/>
    </source>
</evidence>